<organism evidence="1">
    <name type="scientific">Arundo donax</name>
    <name type="common">Giant reed</name>
    <name type="synonym">Donax arundinaceus</name>
    <dbReference type="NCBI Taxonomy" id="35708"/>
    <lineage>
        <taxon>Eukaryota</taxon>
        <taxon>Viridiplantae</taxon>
        <taxon>Streptophyta</taxon>
        <taxon>Embryophyta</taxon>
        <taxon>Tracheophyta</taxon>
        <taxon>Spermatophyta</taxon>
        <taxon>Magnoliopsida</taxon>
        <taxon>Liliopsida</taxon>
        <taxon>Poales</taxon>
        <taxon>Poaceae</taxon>
        <taxon>PACMAD clade</taxon>
        <taxon>Arundinoideae</taxon>
        <taxon>Arundineae</taxon>
        <taxon>Arundo</taxon>
    </lineage>
</organism>
<reference evidence="1" key="1">
    <citation type="submission" date="2014-09" db="EMBL/GenBank/DDBJ databases">
        <authorList>
            <person name="Magalhaes I.L.F."/>
            <person name="Oliveira U."/>
            <person name="Santos F.R."/>
            <person name="Vidigal T.H.D.A."/>
            <person name="Brescovit A.D."/>
            <person name="Santos A.J."/>
        </authorList>
    </citation>
    <scope>NUCLEOTIDE SEQUENCE</scope>
    <source>
        <tissue evidence="1">Shoot tissue taken approximately 20 cm above the soil surface</tissue>
    </source>
</reference>
<name>A0A0A8XVV2_ARUDO</name>
<proteinExistence type="predicted"/>
<protein>
    <submittedName>
        <fullName evidence="1">Uncharacterized protein</fullName>
    </submittedName>
</protein>
<dbReference type="EMBL" id="GBRH01279899">
    <property type="protein sequence ID" value="JAD17996.1"/>
    <property type="molecule type" value="Transcribed_RNA"/>
</dbReference>
<dbReference type="AlphaFoldDB" id="A0A0A8XVV2"/>
<accession>A0A0A8XVV2</accession>
<evidence type="ECO:0000313" key="1">
    <source>
        <dbReference type="EMBL" id="JAD17996.1"/>
    </source>
</evidence>
<reference evidence="1" key="2">
    <citation type="journal article" date="2015" name="Data Brief">
        <title>Shoot transcriptome of the giant reed, Arundo donax.</title>
        <authorList>
            <person name="Barrero R.A."/>
            <person name="Guerrero F.D."/>
            <person name="Moolhuijzen P."/>
            <person name="Goolsby J.A."/>
            <person name="Tidwell J."/>
            <person name="Bellgard S.E."/>
            <person name="Bellgard M.I."/>
        </authorList>
    </citation>
    <scope>NUCLEOTIDE SEQUENCE</scope>
    <source>
        <tissue evidence="1">Shoot tissue taken approximately 20 cm above the soil surface</tissue>
    </source>
</reference>
<sequence length="68" mass="7526">MTCVASQVCSKHQAHGVLVRRSCYQRNQTLLDCAMTQAQSVSSLQEDCHSDPCMTILYLCPNLPVSSH</sequence>